<dbReference type="KEGG" id="cdet:87948741"/>
<sequence length="200" mass="22012">MISRDSNHDFATDDCDCCGTLPRCGRCRVSVQMDSTLFPSTHVVVAHPTTHESPWHGTAPRILLLTRHCFVAYLGLGRSGADMADSTPEQSFCLKTLAALHLPPPPGMVDTRRRLLLEGYWTSNLRPHRDKIGRDQASGIASVSVLPSCPQSLEGLQPPTHDSQEQEVPHGRNNHDQSKPATSARVTGEVDRGKWVDLPY</sequence>
<accession>A0AAX4IVX0</accession>
<name>A0AAX4IVX0_9PEZI</name>
<reference evidence="3" key="1">
    <citation type="journal article" date="2023" name="bioRxiv">
        <title>Complete genome of the Medicago anthracnose fungus, Colletotrichum destructivum, reveals a mini-chromosome-like region within a core chromosome.</title>
        <authorList>
            <person name="Lapalu N."/>
            <person name="Simon A."/>
            <person name="Lu A."/>
            <person name="Plaumann P.-L."/>
            <person name="Amselem J."/>
            <person name="Pigne S."/>
            <person name="Auger A."/>
            <person name="Koch C."/>
            <person name="Dallery J.-F."/>
            <person name="O'Connell R.J."/>
        </authorList>
    </citation>
    <scope>NUCLEOTIDE SEQUENCE [LARGE SCALE GENOMIC DNA]</scope>
    <source>
        <strain evidence="3">CBS 520.97</strain>
    </source>
</reference>
<dbReference type="GeneID" id="87948741"/>
<evidence type="ECO:0000313" key="2">
    <source>
        <dbReference type="EMBL" id="WQF87227.1"/>
    </source>
</evidence>
<feature type="compositionally biased region" description="Basic and acidic residues" evidence="1">
    <location>
        <begin position="162"/>
        <end position="178"/>
    </location>
</feature>
<dbReference type="RefSeq" id="XP_062784448.1">
    <property type="nucleotide sequence ID" value="XM_062928397.1"/>
</dbReference>
<gene>
    <name evidence="2" type="ORF">CDEST_12241</name>
</gene>
<feature type="compositionally biased region" description="Basic and acidic residues" evidence="1">
    <location>
        <begin position="188"/>
        <end position="200"/>
    </location>
</feature>
<feature type="region of interest" description="Disordered" evidence="1">
    <location>
        <begin position="149"/>
        <end position="200"/>
    </location>
</feature>
<evidence type="ECO:0000256" key="1">
    <source>
        <dbReference type="SAM" id="MobiDB-lite"/>
    </source>
</evidence>
<evidence type="ECO:0000313" key="3">
    <source>
        <dbReference type="Proteomes" id="UP001322277"/>
    </source>
</evidence>
<organism evidence="2 3">
    <name type="scientific">Colletotrichum destructivum</name>
    <dbReference type="NCBI Taxonomy" id="34406"/>
    <lineage>
        <taxon>Eukaryota</taxon>
        <taxon>Fungi</taxon>
        <taxon>Dikarya</taxon>
        <taxon>Ascomycota</taxon>
        <taxon>Pezizomycotina</taxon>
        <taxon>Sordariomycetes</taxon>
        <taxon>Hypocreomycetidae</taxon>
        <taxon>Glomerellales</taxon>
        <taxon>Glomerellaceae</taxon>
        <taxon>Colletotrichum</taxon>
        <taxon>Colletotrichum destructivum species complex</taxon>
    </lineage>
</organism>
<protein>
    <submittedName>
        <fullName evidence="2">Uncharacterized protein</fullName>
    </submittedName>
</protein>
<keyword evidence="3" id="KW-1185">Reference proteome</keyword>
<dbReference type="EMBL" id="CP137312">
    <property type="protein sequence ID" value="WQF87227.1"/>
    <property type="molecule type" value="Genomic_DNA"/>
</dbReference>
<proteinExistence type="predicted"/>
<dbReference type="AlphaFoldDB" id="A0AAX4IVX0"/>
<dbReference type="Proteomes" id="UP001322277">
    <property type="component" value="Chromosome 8"/>
</dbReference>